<feature type="transmembrane region" description="Helical" evidence="3">
    <location>
        <begin position="95"/>
        <end position="119"/>
    </location>
</feature>
<name>A0ABN9Z676_PIPNA</name>
<keyword evidence="3" id="KW-0472">Membrane</keyword>
<dbReference type="Gene3D" id="3.10.100.10">
    <property type="entry name" value="Mannose-Binding Protein A, subunit A"/>
    <property type="match status" value="1"/>
</dbReference>
<dbReference type="InterPro" id="IPR039689">
    <property type="entry name" value="CD72"/>
</dbReference>
<evidence type="ECO:0000313" key="4">
    <source>
        <dbReference type="EMBL" id="CAK6433846.1"/>
    </source>
</evidence>
<sequence length="366" mass="40999">MAESVTYADLRFVKAPLKKRGSSPLGQDPEADDDGELTYENVQVPAISGGASSLGASGPGDKAGVQAEPPAAAWSSVTSPAAWRLPGGHSTCSKYLLLGLLLTCLLLGMAAISLGVRYLQVSQQLQRTHRALEATNSSLRQQLLQKSWQLGQRERELQGARRELAQTQEALQVEQRDCQAIKEQSQARLTSWEETKETLKSQQTQKIELEEKLNRLQEKLRPLCLPEMPEMRSPNLEHHQHLSQEICCPLGWILMATNCFYISLIKRSWEDSQSYCKSLSSNLATVVATEYYYPGFYVSNLYKVLEQVDSSGSYWINGKRASGYHGQNKKCLFVQNKWPKYSPQTECATSLPCICEMASTRRSDYH</sequence>
<dbReference type="Proteomes" id="UP001314169">
    <property type="component" value="Chromosome 10"/>
</dbReference>
<organism evidence="4 5">
    <name type="scientific">Pipistrellus nathusii</name>
    <name type="common">Nathusius' pipistrelle</name>
    <dbReference type="NCBI Taxonomy" id="59473"/>
    <lineage>
        <taxon>Eukaryota</taxon>
        <taxon>Metazoa</taxon>
        <taxon>Chordata</taxon>
        <taxon>Craniata</taxon>
        <taxon>Vertebrata</taxon>
        <taxon>Euteleostomi</taxon>
        <taxon>Mammalia</taxon>
        <taxon>Eutheria</taxon>
        <taxon>Laurasiatheria</taxon>
        <taxon>Chiroptera</taxon>
        <taxon>Yangochiroptera</taxon>
        <taxon>Vespertilionidae</taxon>
        <taxon>Pipistrellus</taxon>
    </lineage>
</organism>
<dbReference type="PANTHER" id="PTHR15028:SF6">
    <property type="entry name" value="B-CELL DIFFERENTIATION ANTIGEN CD72"/>
    <property type="match status" value="1"/>
</dbReference>
<reference evidence="4" key="1">
    <citation type="submission" date="2023-12" db="EMBL/GenBank/DDBJ databases">
        <authorList>
            <person name="Brown T."/>
        </authorList>
    </citation>
    <scope>NUCLEOTIDE SEQUENCE</scope>
</reference>
<keyword evidence="3" id="KW-1133">Transmembrane helix</keyword>
<feature type="region of interest" description="Disordered" evidence="2">
    <location>
        <begin position="19"/>
        <end position="38"/>
    </location>
</feature>
<evidence type="ECO:0000313" key="5">
    <source>
        <dbReference type="Proteomes" id="UP001314169"/>
    </source>
</evidence>
<dbReference type="EMBL" id="OY882867">
    <property type="protein sequence ID" value="CAK6433846.1"/>
    <property type="molecule type" value="Genomic_DNA"/>
</dbReference>
<dbReference type="PANTHER" id="PTHR15028">
    <property type="entry name" value="CD72-RELATED"/>
    <property type="match status" value="1"/>
</dbReference>
<keyword evidence="1" id="KW-0175">Coiled coil</keyword>
<evidence type="ECO:0008006" key="6">
    <source>
        <dbReference type="Google" id="ProtNLM"/>
    </source>
</evidence>
<keyword evidence="3" id="KW-0812">Transmembrane</keyword>
<feature type="coiled-coil region" evidence="1">
    <location>
        <begin position="122"/>
        <end position="219"/>
    </location>
</feature>
<dbReference type="InterPro" id="IPR016186">
    <property type="entry name" value="C-type_lectin-like/link_sf"/>
</dbReference>
<gene>
    <name evidence="4" type="ORF">MPIPNATIZW_LOCUS2152</name>
</gene>
<evidence type="ECO:0000256" key="2">
    <source>
        <dbReference type="SAM" id="MobiDB-lite"/>
    </source>
</evidence>
<protein>
    <recommendedName>
        <fullName evidence="6">B-cell differentiation antigen CD72</fullName>
    </recommendedName>
</protein>
<evidence type="ECO:0000256" key="1">
    <source>
        <dbReference type="SAM" id="Coils"/>
    </source>
</evidence>
<dbReference type="InterPro" id="IPR016187">
    <property type="entry name" value="CTDL_fold"/>
</dbReference>
<evidence type="ECO:0000256" key="3">
    <source>
        <dbReference type="SAM" id="Phobius"/>
    </source>
</evidence>
<dbReference type="SUPFAM" id="SSF56436">
    <property type="entry name" value="C-type lectin-like"/>
    <property type="match status" value="1"/>
</dbReference>
<proteinExistence type="predicted"/>
<accession>A0ABN9Z676</accession>
<keyword evidence="5" id="KW-1185">Reference proteome</keyword>